<dbReference type="PROSITE" id="PS50943">
    <property type="entry name" value="HTH_CROC1"/>
    <property type="match status" value="1"/>
</dbReference>
<dbReference type="GO" id="GO:0003677">
    <property type="term" value="F:DNA binding"/>
    <property type="evidence" value="ECO:0007669"/>
    <property type="project" value="InterPro"/>
</dbReference>
<dbReference type="OrthoDB" id="5521004at2"/>
<evidence type="ECO:0000313" key="2">
    <source>
        <dbReference type="EMBL" id="ALE93632.1"/>
    </source>
</evidence>
<dbReference type="InterPro" id="IPR001387">
    <property type="entry name" value="Cro/C1-type_HTH"/>
</dbReference>
<protein>
    <recommendedName>
        <fullName evidence="1">HTH cro/C1-type domain-containing protein</fullName>
    </recommendedName>
</protein>
<dbReference type="InterPro" id="IPR010982">
    <property type="entry name" value="Lambda_DNA-bd_dom_sf"/>
</dbReference>
<dbReference type="Proteomes" id="UP000062833">
    <property type="component" value="Chromosome"/>
</dbReference>
<dbReference type="SMART" id="SM00530">
    <property type="entry name" value="HTH_XRE"/>
    <property type="match status" value="1"/>
</dbReference>
<dbReference type="CDD" id="cd00093">
    <property type="entry name" value="HTH_XRE"/>
    <property type="match status" value="1"/>
</dbReference>
<evidence type="ECO:0000313" key="3">
    <source>
        <dbReference type="Proteomes" id="UP000062833"/>
    </source>
</evidence>
<proteinExistence type="predicted"/>
<dbReference type="AlphaFoldDB" id="A0A0M5M4C7"/>
<dbReference type="Pfam" id="PF13560">
    <property type="entry name" value="HTH_31"/>
    <property type="match status" value="1"/>
</dbReference>
<reference evidence="3" key="1">
    <citation type="submission" date="2015-09" db="EMBL/GenBank/DDBJ databases">
        <title>Complete genome of Arthrobacter alpinus strain R3.8.</title>
        <authorList>
            <person name="See-Too W.S."/>
            <person name="Chan K.G."/>
        </authorList>
    </citation>
    <scope>NUCLEOTIDE SEQUENCE [LARGE SCALE GENOMIC DNA]</scope>
    <source>
        <strain evidence="3">R3.8</strain>
    </source>
</reference>
<name>A0A0M5M4C7_9MICC</name>
<evidence type="ECO:0000259" key="1">
    <source>
        <dbReference type="PROSITE" id="PS50943"/>
    </source>
</evidence>
<dbReference type="RefSeq" id="WP_062008652.1">
    <property type="nucleotide sequence ID" value="NZ_CP012677.1"/>
</dbReference>
<dbReference type="Gene3D" id="1.10.260.40">
    <property type="entry name" value="lambda repressor-like DNA-binding domains"/>
    <property type="match status" value="1"/>
</dbReference>
<feature type="domain" description="HTH cro/C1-type" evidence="1">
    <location>
        <begin position="10"/>
        <end position="64"/>
    </location>
</feature>
<sequence length="68" mass="7331">MDAAQLGATLRARRRELNLTQSEAADLADISTRVLSDLENGRETVRLDIVNAVVNALGLSLSVSVQRP</sequence>
<dbReference type="PATRIC" id="fig|656366.3.peg.3674"/>
<dbReference type="SUPFAM" id="SSF47413">
    <property type="entry name" value="lambda repressor-like DNA-binding domains"/>
    <property type="match status" value="1"/>
</dbReference>
<accession>A0A0M5M4C7</accession>
<organism evidence="2 3">
    <name type="scientific">Arthrobacter alpinus</name>
    <dbReference type="NCBI Taxonomy" id="656366"/>
    <lineage>
        <taxon>Bacteria</taxon>
        <taxon>Bacillati</taxon>
        <taxon>Actinomycetota</taxon>
        <taxon>Actinomycetes</taxon>
        <taxon>Micrococcales</taxon>
        <taxon>Micrococcaceae</taxon>
        <taxon>Arthrobacter</taxon>
    </lineage>
</organism>
<gene>
    <name evidence="2" type="ORF">AOC05_17075</name>
</gene>
<keyword evidence="3" id="KW-1185">Reference proteome</keyword>
<dbReference type="EMBL" id="CP012677">
    <property type="protein sequence ID" value="ALE93632.1"/>
    <property type="molecule type" value="Genomic_DNA"/>
</dbReference>
<dbReference type="KEGG" id="aaq:AOC05_17075"/>